<feature type="transmembrane region" description="Helical" evidence="1">
    <location>
        <begin position="394"/>
        <end position="412"/>
    </location>
</feature>
<dbReference type="AlphaFoldDB" id="A0A0H2UNF7"/>
<feature type="transmembrane region" description="Helical" evidence="1">
    <location>
        <begin position="244"/>
        <end position="262"/>
    </location>
</feature>
<dbReference type="EMBL" id="AE005672">
    <property type="protein sequence ID" value="AAK74527.1"/>
    <property type="molecule type" value="Genomic_DNA"/>
</dbReference>
<dbReference type="Pfam" id="PF14296">
    <property type="entry name" value="O-ag_pol_Wzy"/>
    <property type="match status" value="1"/>
</dbReference>
<feature type="transmembrane region" description="Helical" evidence="1">
    <location>
        <begin position="151"/>
        <end position="170"/>
    </location>
</feature>
<feature type="transmembrane region" description="Helical" evidence="1">
    <location>
        <begin position="39"/>
        <end position="58"/>
    </location>
</feature>
<feature type="transmembrane region" description="Helical" evidence="1">
    <location>
        <begin position="269"/>
        <end position="286"/>
    </location>
</feature>
<keyword evidence="1" id="KW-0472">Membrane</keyword>
<keyword evidence="1" id="KW-1133">Transmembrane helix</keyword>
<gene>
    <name evidence="2" type="ordered locus">SP_0354</name>
</gene>
<dbReference type="InterPro" id="IPR029468">
    <property type="entry name" value="O-ag_pol_Wzy"/>
</dbReference>
<dbReference type="RefSeq" id="WP_001193768.1">
    <property type="nucleotide sequence ID" value="NC_003028.3"/>
</dbReference>
<keyword evidence="1" id="KW-0812">Transmembrane</keyword>
<reference evidence="2 3" key="1">
    <citation type="journal article" date="2001" name="Science">
        <title>Complete genome sequence of a virulent isolate of Streptococcus pneumoniae.</title>
        <authorList>
            <person name="Tettelin H."/>
            <person name="Nelson K.E."/>
            <person name="Paulsen I.T."/>
            <person name="Eisen J.A."/>
            <person name="Read T.D."/>
            <person name="Peterson S."/>
            <person name="Heidelberg J."/>
            <person name="DeBoy R.T."/>
            <person name="Haft D.H."/>
            <person name="Dodson R.J."/>
            <person name="Durkin A.S."/>
            <person name="Gwinn M."/>
            <person name="Kolonay J.F."/>
            <person name="Nelson W.C."/>
            <person name="Peterson J.D."/>
            <person name="Umayam L.A."/>
            <person name="White O."/>
            <person name="Salzberg S.L."/>
            <person name="Lewis M.R."/>
            <person name="Radune D."/>
            <person name="Holtzapple E."/>
            <person name="Khouri H."/>
            <person name="Wolf A.M."/>
            <person name="Utterback T.R."/>
            <person name="Hansen C.L."/>
            <person name="McDonald L.A."/>
            <person name="Feldblyum T.V."/>
            <person name="Angiuoli S."/>
            <person name="Dickinson T."/>
            <person name="Hickey E.K."/>
            <person name="Holt I.E."/>
            <person name="Loftus B.J."/>
            <person name="Yang F."/>
            <person name="Smith H.O."/>
            <person name="Venter J.C."/>
            <person name="Dougherty B.A."/>
            <person name="Morrison D.A."/>
            <person name="Hollingshead S.K."/>
            <person name="Fraser C.M."/>
        </authorList>
    </citation>
    <scope>NUCLEOTIDE SEQUENCE [LARGE SCALE GENOMIC DNA]</scope>
    <source>
        <strain evidence="3">ATCC BAA-334 / TIGR4</strain>
    </source>
</reference>
<dbReference type="BioCyc" id="SPNE170187:G1FZB-364-MONOMER"/>
<feature type="transmembrane region" description="Helical" evidence="1">
    <location>
        <begin position="190"/>
        <end position="212"/>
    </location>
</feature>
<evidence type="ECO:0000313" key="2">
    <source>
        <dbReference type="EMBL" id="AAK74527.1"/>
    </source>
</evidence>
<evidence type="ECO:0000256" key="1">
    <source>
        <dbReference type="SAM" id="Phobius"/>
    </source>
</evidence>
<dbReference type="KEGG" id="spn:SP_0354"/>
<dbReference type="Proteomes" id="UP000000585">
    <property type="component" value="Chromosome"/>
</dbReference>
<feature type="transmembrane region" description="Helical" evidence="1">
    <location>
        <begin position="219"/>
        <end position="238"/>
    </location>
</feature>
<feature type="transmembrane region" description="Helical" evidence="1">
    <location>
        <begin position="70"/>
        <end position="89"/>
    </location>
</feature>
<name>A0A0H2UNF7_STRPN</name>
<organism evidence="2 3">
    <name type="scientific">Streptococcus pneumoniae serotype 4 (strain ATCC BAA-334 / TIGR4)</name>
    <dbReference type="NCBI Taxonomy" id="170187"/>
    <lineage>
        <taxon>Bacteria</taxon>
        <taxon>Bacillati</taxon>
        <taxon>Bacillota</taxon>
        <taxon>Bacilli</taxon>
        <taxon>Lactobacillales</taxon>
        <taxon>Streptococcaceae</taxon>
        <taxon>Streptococcus</taxon>
    </lineage>
</organism>
<protein>
    <submittedName>
        <fullName evidence="2">Membrane protein</fullName>
    </submittedName>
</protein>
<feature type="transmembrane region" description="Helical" evidence="1">
    <location>
        <begin position="5"/>
        <end position="27"/>
    </location>
</feature>
<proteinExistence type="predicted"/>
<feature type="transmembrane region" description="Helical" evidence="1">
    <location>
        <begin position="109"/>
        <end position="130"/>
    </location>
</feature>
<keyword evidence="3" id="KW-1185">Reference proteome</keyword>
<evidence type="ECO:0000313" key="3">
    <source>
        <dbReference type="Proteomes" id="UP000000585"/>
    </source>
</evidence>
<dbReference type="PaxDb" id="170187-SP_0354"/>
<accession>A0A0H2UNF7</accession>
<sequence length="466" mass="53832">MQTKYICRVTLVTLSFIFAFCYLFWTLDNWNNGFLISNYVPSIFIWVCFLIIFQITGFILQKVSIYDFSVWYLILSYFFMFGLIFNEYMGFQTTLLWSPSNFYNNEELFHSYIFIIWILFCYSVGYLFFYSDGKVHYHSEVQNYQENEEKILYNAGRILTGVGFISRVITDSKTVLAVRAANSYSAYSEAASSGIIDDLGVLMLPGVFSLFYSDKLSRVIKRTIFWVMLFYLILIMILTGSRKIQVFSILALVLVYTQSLGITFSKKRVLVFLIVTVFLLNVLVVIRGHRFDLNTIGIYLFDSFSSLDFVKNILGEVFSESGLTSLTVASAVTVVPSSIPYEYGMTFLRTILSIFPIGWLVGDFFDKASATVVINKFLGLPVGSSFVEELFWNFGYYGGVFWSFVLGIFSGWRLNFRAFQTSKISKVIYFSVISQLLLLVRSSSIDVYRPIMYSLIMIFIFRRLKK</sequence>
<dbReference type="EnsemblBacteria" id="AAK74527">
    <property type="protein sequence ID" value="AAK74527"/>
    <property type="gene ID" value="SP_0354"/>
</dbReference>